<proteinExistence type="inferred from homology"/>
<feature type="domain" description="Core-binding (CB)" evidence="7">
    <location>
        <begin position="92"/>
        <end position="180"/>
    </location>
</feature>
<dbReference type="GO" id="GO:0015074">
    <property type="term" value="P:DNA integration"/>
    <property type="evidence" value="ECO:0007669"/>
    <property type="project" value="UniProtKB-KW"/>
</dbReference>
<dbReference type="InterPro" id="IPR010998">
    <property type="entry name" value="Integrase_recombinase_N"/>
</dbReference>
<evidence type="ECO:0000256" key="1">
    <source>
        <dbReference type="ARBA" id="ARBA00008857"/>
    </source>
</evidence>
<evidence type="ECO:0000313" key="8">
    <source>
        <dbReference type="EMBL" id="TWI63154.1"/>
    </source>
</evidence>
<dbReference type="PANTHER" id="PTHR30629">
    <property type="entry name" value="PROPHAGE INTEGRASE"/>
    <property type="match status" value="1"/>
</dbReference>
<dbReference type="AlphaFoldDB" id="A0A562R3L7"/>
<dbReference type="InterPro" id="IPR050808">
    <property type="entry name" value="Phage_Integrase"/>
</dbReference>
<reference evidence="8 9" key="1">
    <citation type="submission" date="2019-07" db="EMBL/GenBank/DDBJ databases">
        <title>Genome sequencing of 100 strains of the haloalkaliphilic chemolithoautotrophic sulfur-oxidizing bacterium Thioalkalivibrio.</title>
        <authorList>
            <person name="Muyzer G."/>
        </authorList>
    </citation>
    <scope>NUCLEOTIDE SEQUENCE [LARGE SCALE GENOMIC DNA]</scope>
    <source>
        <strain evidence="8 9">ASO4-4</strain>
    </source>
</reference>
<dbReference type="SUPFAM" id="SSF56349">
    <property type="entry name" value="DNA breaking-rejoining enzymes"/>
    <property type="match status" value="1"/>
</dbReference>
<dbReference type="GO" id="GO:0006310">
    <property type="term" value="P:DNA recombination"/>
    <property type="evidence" value="ECO:0007669"/>
    <property type="project" value="UniProtKB-KW"/>
</dbReference>
<dbReference type="InterPro" id="IPR013762">
    <property type="entry name" value="Integrase-like_cat_sf"/>
</dbReference>
<evidence type="ECO:0000256" key="3">
    <source>
        <dbReference type="ARBA" id="ARBA00023125"/>
    </source>
</evidence>
<name>A0A562R3L7_9BACT</name>
<dbReference type="PROSITE" id="PS51898">
    <property type="entry name" value="TYR_RECOMBINASE"/>
    <property type="match status" value="1"/>
</dbReference>
<feature type="domain" description="Tyr recombinase" evidence="6">
    <location>
        <begin position="201"/>
        <end position="372"/>
    </location>
</feature>
<dbReference type="Gene3D" id="1.10.150.130">
    <property type="match status" value="1"/>
</dbReference>
<keyword evidence="4" id="KW-0233">DNA recombination</keyword>
<dbReference type="Proteomes" id="UP000318307">
    <property type="component" value="Unassembled WGS sequence"/>
</dbReference>
<keyword evidence="3 5" id="KW-0238">DNA-binding</keyword>
<accession>A0A562R3L7</accession>
<dbReference type="InterPro" id="IPR011010">
    <property type="entry name" value="DNA_brk_join_enz"/>
</dbReference>
<dbReference type="Gene3D" id="1.10.443.10">
    <property type="entry name" value="Intergrase catalytic core"/>
    <property type="match status" value="1"/>
</dbReference>
<dbReference type="OrthoDB" id="9789256at2"/>
<evidence type="ECO:0000313" key="9">
    <source>
        <dbReference type="Proteomes" id="UP000318307"/>
    </source>
</evidence>
<dbReference type="InterPro" id="IPR044068">
    <property type="entry name" value="CB"/>
</dbReference>
<dbReference type="InterPro" id="IPR002104">
    <property type="entry name" value="Integrase_catalytic"/>
</dbReference>
<organism evidence="8 9">
    <name type="scientific">Desulfobotulus alkaliphilus</name>
    <dbReference type="NCBI Taxonomy" id="622671"/>
    <lineage>
        <taxon>Bacteria</taxon>
        <taxon>Pseudomonadati</taxon>
        <taxon>Thermodesulfobacteriota</taxon>
        <taxon>Desulfobacteria</taxon>
        <taxon>Desulfobacterales</taxon>
        <taxon>Desulfobacteraceae</taxon>
        <taxon>Desulfobotulus</taxon>
    </lineage>
</organism>
<evidence type="ECO:0000256" key="5">
    <source>
        <dbReference type="PROSITE-ProRule" id="PRU01248"/>
    </source>
</evidence>
<dbReference type="RefSeq" id="WP_144686758.1">
    <property type="nucleotide sequence ID" value="NZ_VLLC01000052.1"/>
</dbReference>
<gene>
    <name evidence="8" type="ORF">LZ24_03295</name>
</gene>
<dbReference type="PROSITE" id="PS51900">
    <property type="entry name" value="CB"/>
    <property type="match status" value="1"/>
</dbReference>
<dbReference type="GO" id="GO:0003677">
    <property type="term" value="F:DNA binding"/>
    <property type="evidence" value="ECO:0007669"/>
    <property type="project" value="UniProtKB-UniRule"/>
</dbReference>
<evidence type="ECO:0000259" key="7">
    <source>
        <dbReference type="PROSITE" id="PS51900"/>
    </source>
</evidence>
<dbReference type="InterPro" id="IPR038488">
    <property type="entry name" value="Integrase_DNA-bd_sf"/>
</dbReference>
<dbReference type="Pfam" id="PF00589">
    <property type="entry name" value="Phage_integrase"/>
    <property type="match status" value="1"/>
</dbReference>
<comment type="similarity">
    <text evidence="1">Belongs to the 'phage' integrase family.</text>
</comment>
<dbReference type="InterPro" id="IPR025166">
    <property type="entry name" value="Integrase_DNA_bind_dom"/>
</dbReference>
<evidence type="ECO:0000256" key="2">
    <source>
        <dbReference type="ARBA" id="ARBA00022908"/>
    </source>
</evidence>
<dbReference type="Gene3D" id="3.30.160.390">
    <property type="entry name" value="Integrase, DNA-binding domain"/>
    <property type="match status" value="1"/>
</dbReference>
<evidence type="ECO:0000256" key="4">
    <source>
        <dbReference type="ARBA" id="ARBA00023172"/>
    </source>
</evidence>
<keyword evidence="2" id="KW-0229">DNA integration</keyword>
<dbReference type="EMBL" id="VLLC01000052">
    <property type="protein sequence ID" value="TWI63154.1"/>
    <property type="molecule type" value="Genomic_DNA"/>
</dbReference>
<comment type="caution">
    <text evidence="8">The sequence shown here is derived from an EMBL/GenBank/DDBJ whole genome shotgun (WGS) entry which is preliminary data.</text>
</comment>
<keyword evidence="9" id="KW-1185">Reference proteome</keyword>
<evidence type="ECO:0000259" key="6">
    <source>
        <dbReference type="PROSITE" id="PS51898"/>
    </source>
</evidence>
<protein>
    <submittedName>
        <fullName evidence="8">Site-specific recombinase XerD</fullName>
    </submittedName>
</protein>
<dbReference type="Pfam" id="PF13356">
    <property type="entry name" value="Arm-DNA-bind_3"/>
    <property type="match status" value="1"/>
</dbReference>
<dbReference type="PANTHER" id="PTHR30629:SF2">
    <property type="entry name" value="PROPHAGE INTEGRASE INTS-RELATED"/>
    <property type="match status" value="1"/>
</dbReference>
<dbReference type="CDD" id="cd00796">
    <property type="entry name" value="INT_Rci_Hp1_C"/>
    <property type="match status" value="1"/>
</dbReference>
<sequence>MPKILLTTGFVADPPVVAKGRVDYFDTEIPGFMLEVRSSGRCTYYLRYRDRHGRLRQVRIGPVDAISLENARMTAREIRSQTALGYDPAAMMEKKRQEMTFGDFVEDKYIPHVKLYKRSWEQDERMIDRVLLPLWEYAKLSAITRDDVRDFQTSYVDKGYKPGSVNRMMALVKYIFSLAEKWEYIDKSPARGVSKLADNEHKERFLTHEETDRLLKALKNCQSTVVPDLIEFLILTGARKSEASHAKWEDMDFEHGLWTVPMSKSGKPRHIPLSGSAISVLKRREDNNSPFIFANPKTGEPLKHFHNTWDRIRKEAGLEDVRVHDLRHNFASLLINHGRSLYEVQKLLGHADISTTQRYAHLSQDTLKEATEIVSRSIKSDGDSE</sequence>